<dbReference type="EMBL" id="MHQC01000037">
    <property type="protein sequence ID" value="OGZ94391.1"/>
    <property type="molecule type" value="Genomic_DNA"/>
</dbReference>
<dbReference type="AlphaFoldDB" id="A0A1G2K745"/>
<organism evidence="1 2">
    <name type="scientific">Candidatus Sungbacteria bacterium RIFCSPHIGHO2_01_FULL_47_32</name>
    <dbReference type="NCBI Taxonomy" id="1802264"/>
    <lineage>
        <taxon>Bacteria</taxon>
        <taxon>Candidatus Sungiibacteriota</taxon>
    </lineage>
</organism>
<sequence length="83" mass="9480">MSGGFFILQRPNLDTLGPLLFVYEAPRSRATRYLAEFFRSRIPSFARLRRASDGLFSSPSSLEHAMGYSAKENNPRRIPLFLL</sequence>
<name>A0A1G2K745_9BACT</name>
<gene>
    <name evidence="1" type="ORF">A2633_02190</name>
</gene>
<reference evidence="1 2" key="1">
    <citation type="journal article" date="2016" name="Nat. Commun.">
        <title>Thousands of microbial genomes shed light on interconnected biogeochemical processes in an aquifer system.</title>
        <authorList>
            <person name="Anantharaman K."/>
            <person name="Brown C.T."/>
            <person name="Hug L.A."/>
            <person name="Sharon I."/>
            <person name="Castelle C.J."/>
            <person name="Probst A.J."/>
            <person name="Thomas B.C."/>
            <person name="Singh A."/>
            <person name="Wilkins M.J."/>
            <person name="Karaoz U."/>
            <person name="Brodie E.L."/>
            <person name="Williams K.H."/>
            <person name="Hubbard S.S."/>
            <person name="Banfield J.F."/>
        </authorList>
    </citation>
    <scope>NUCLEOTIDE SEQUENCE [LARGE SCALE GENOMIC DNA]</scope>
</reference>
<comment type="caution">
    <text evidence="1">The sequence shown here is derived from an EMBL/GenBank/DDBJ whole genome shotgun (WGS) entry which is preliminary data.</text>
</comment>
<proteinExistence type="predicted"/>
<evidence type="ECO:0000313" key="2">
    <source>
        <dbReference type="Proteomes" id="UP000177152"/>
    </source>
</evidence>
<dbReference type="Proteomes" id="UP000177152">
    <property type="component" value="Unassembled WGS sequence"/>
</dbReference>
<protein>
    <submittedName>
        <fullName evidence="1">Uncharacterized protein</fullName>
    </submittedName>
</protein>
<accession>A0A1G2K745</accession>
<evidence type="ECO:0000313" key="1">
    <source>
        <dbReference type="EMBL" id="OGZ94391.1"/>
    </source>
</evidence>